<sequence length="123" mass="14120">MATRDEVVGFLSLFKGCLMLERYDVRDREKNRQALIDLDIAPQERREVLLGLEPEDYVAGPKPDDTDHTKDVWEFGTSLEGTEVYVKLRVVKDPNKSTVYRALVWSFHPAEYPMDYPLRGGGS</sequence>
<proteinExistence type="predicted"/>
<dbReference type="InterPro" id="IPR038493">
    <property type="entry name" value="MqsR_sf"/>
</dbReference>
<comment type="caution">
    <text evidence="1">The sequence shown here is derived from an EMBL/GenBank/DDBJ whole genome shotgun (WGS) entry which is preliminary data.</text>
</comment>
<dbReference type="EMBL" id="LAZR01028516">
    <property type="protein sequence ID" value="KKL62356.1"/>
    <property type="molecule type" value="Genomic_DNA"/>
</dbReference>
<reference evidence="1" key="1">
    <citation type="journal article" date="2015" name="Nature">
        <title>Complex archaea that bridge the gap between prokaryotes and eukaryotes.</title>
        <authorList>
            <person name="Spang A."/>
            <person name="Saw J.H."/>
            <person name="Jorgensen S.L."/>
            <person name="Zaremba-Niedzwiedzka K."/>
            <person name="Martijn J."/>
            <person name="Lind A.E."/>
            <person name="van Eijk R."/>
            <person name="Schleper C."/>
            <person name="Guy L."/>
            <person name="Ettema T.J."/>
        </authorList>
    </citation>
    <scope>NUCLEOTIDE SEQUENCE</scope>
</reference>
<accession>A0A0F9E809</accession>
<dbReference type="AlphaFoldDB" id="A0A0F9E809"/>
<gene>
    <name evidence="1" type="ORF">LCGC14_2186030</name>
</gene>
<name>A0A0F9E809_9ZZZZ</name>
<evidence type="ECO:0000313" key="1">
    <source>
        <dbReference type="EMBL" id="KKL62356.1"/>
    </source>
</evidence>
<organism evidence="1">
    <name type="scientific">marine sediment metagenome</name>
    <dbReference type="NCBI Taxonomy" id="412755"/>
    <lineage>
        <taxon>unclassified sequences</taxon>
        <taxon>metagenomes</taxon>
        <taxon>ecological metagenomes</taxon>
    </lineage>
</organism>
<dbReference type="Gene3D" id="3.30.2310.40">
    <property type="match status" value="1"/>
</dbReference>
<protein>
    <submittedName>
        <fullName evidence="1">Uncharacterized protein</fullName>
    </submittedName>
</protein>